<sequence length="109" mass="12611">MQKDILKSFNDMKNKETQDEYFGGLITVRDVQRRRVKSGGGIPLANTYLYKFRLVHMNYLQLKEKSSLSKADETVEIICFDFQQNLDLPTILSGNVFYSIAMSLQLLHT</sequence>
<proteinExistence type="predicted"/>
<protein>
    <submittedName>
        <fullName evidence="1">Uncharacterized protein</fullName>
    </submittedName>
</protein>
<evidence type="ECO:0000313" key="2">
    <source>
        <dbReference type="Proteomes" id="UP001148838"/>
    </source>
</evidence>
<comment type="caution">
    <text evidence="1">The sequence shown here is derived from an EMBL/GenBank/DDBJ whole genome shotgun (WGS) entry which is preliminary data.</text>
</comment>
<accession>A0ABQ8SLV7</accession>
<dbReference type="EMBL" id="JAJSOF020000025">
    <property type="protein sequence ID" value="KAJ4435132.1"/>
    <property type="molecule type" value="Genomic_DNA"/>
</dbReference>
<organism evidence="1 2">
    <name type="scientific">Periplaneta americana</name>
    <name type="common">American cockroach</name>
    <name type="synonym">Blatta americana</name>
    <dbReference type="NCBI Taxonomy" id="6978"/>
    <lineage>
        <taxon>Eukaryota</taxon>
        <taxon>Metazoa</taxon>
        <taxon>Ecdysozoa</taxon>
        <taxon>Arthropoda</taxon>
        <taxon>Hexapoda</taxon>
        <taxon>Insecta</taxon>
        <taxon>Pterygota</taxon>
        <taxon>Neoptera</taxon>
        <taxon>Polyneoptera</taxon>
        <taxon>Dictyoptera</taxon>
        <taxon>Blattodea</taxon>
        <taxon>Blattoidea</taxon>
        <taxon>Blattidae</taxon>
        <taxon>Blattinae</taxon>
        <taxon>Periplaneta</taxon>
    </lineage>
</organism>
<evidence type="ECO:0000313" key="1">
    <source>
        <dbReference type="EMBL" id="KAJ4435132.1"/>
    </source>
</evidence>
<gene>
    <name evidence="1" type="ORF">ANN_23708</name>
</gene>
<name>A0ABQ8SLV7_PERAM</name>
<keyword evidence="2" id="KW-1185">Reference proteome</keyword>
<dbReference type="Proteomes" id="UP001148838">
    <property type="component" value="Unassembled WGS sequence"/>
</dbReference>
<reference evidence="1 2" key="1">
    <citation type="journal article" date="2022" name="Allergy">
        <title>Genome assembly and annotation of Periplaneta americana reveal a comprehensive cockroach allergen profile.</title>
        <authorList>
            <person name="Wang L."/>
            <person name="Xiong Q."/>
            <person name="Saelim N."/>
            <person name="Wang L."/>
            <person name="Nong W."/>
            <person name="Wan A.T."/>
            <person name="Shi M."/>
            <person name="Liu X."/>
            <person name="Cao Q."/>
            <person name="Hui J.H.L."/>
            <person name="Sookrung N."/>
            <person name="Leung T.F."/>
            <person name="Tungtrongchitr A."/>
            <person name="Tsui S.K.W."/>
        </authorList>
    </citation>
    <scope>NUCLEOTIDE SEQUENCE [LARGE SCALE GENOMIC DNA]</scope>
    <source>
        <strain evidence="1">PWHHKU_190912</strain>
    </source>
</reference>